<keyword evidence="2" id="KW-1185">Reference proteome</keyword>
<gene>
    <name evidence="1" type="ORF">Sya03_49310</name>
</gene>
<evidence type="ECO:0008006" key="3">
    <source>
        <dbReference type="Google" id="ProtNLM"/>
    </source>
</evidence>
<dbReference type="Pfam" id="PF13376">
    <property type="entry name" value="OmdA"/>
    <property type="match status" value="1"/>
</dbReference>
<dbReference type="EMBL" id="BOOY01000034">
    <property type="protein sequence ID" value="GIJ05579.1"/>
    <property type="molecule type" value="Genomic_DNA"/>
</dbReference>
<dbReference type="Proteomes" id="UP000652013">
    <property type="component" value="Unassembled WGS sequence"/>
</dbReference>
<dbReference type="AlphaFoldDB" id="A0A8J4DLT7"/>
<comment type="caution">
    <text evidence="1">The sequence shown here is derived from an EMBL/GenBank/DDBJ whole genome shotgun (WGS) entry which is preliminary data.</text>
</comment>
<organism evidence="1 2">
    <name type="scientific">Spirilliplanes yamanashiensis</name>
    <dbReference type="NCBI Taxonomy" id="42233"/>
    <lineage>
        <taxon>Bacteria</taxon>
        <taxon>Bacillati</taxon>
        <taxon>Actinomycetota</taxon>
        <taxon>Actinomycetes</taxon>
        <taxon>Micromonosporales</taxon>
        <taxon>Micromonosporaceae</taxon>
        <taxon>Spirilliplanes</taxon>
    </lineage>
</organism>
<reference evidence="1" key="1">
    <citation type="submission" date="2021-01" db="EMBL/GenBank/DDBJ databases">
        <title>Whole genome shotgun sequence of Spirilliplanes yamanashiensis NBRC 15828.</title>
        <authorList>
            <person name="Komaki H."/>
            <person name="Tamura T."/>
        </authorList>
    </citation>
    <scope>NUCLEOTIDE SEQUENCE</scope>
    <source>
        <strain evidence="1">NBRC 15828</strain>
    </source>
</reference>
<protein>
    <recommendedName>
        <fullName evidence="3">YdeI/OmpD-associated family protein</fullName>
    </recommendedName>
</protein>
<evidence type="ECO:0000313" key="2">
    <source>
        <dbReference type="Proteomes" id="UP000652013"/>
    </source>
</evidence>
<proteinExistence type="predicted"/>
<accession>A0A8J4DLT7</accession>
<name>A0A8J4DLT7_9ACTN</name>
<sequence>MVAGAELDELIVADAAALRAWLTDNHTASPGVWLALTRKGGSVTTLTWQQAVDEALCFGWIDGQARKRDDESSWIRFTPRRPRSIWSQRNVANVARLEAAGLMRPAGRAAVDAAKADGRWAAAYAPPSEVQVPDDLLAAIAADPAAQAMFDVLTKSNRFAVIGRVNGVKRAETRARKIAESVAMLARHETIYPQRARPADPPAS</sequence>
<evidence type="ECO:0000313" key="1">
    <source>
        <dbReference type="EMBL" id="GIJ05579.1"/>
    </source>
</evidence>